<reference evidence="1" key="2">
    <citation type="submission" date="2020-05" db="UniProtKB">
        <authorList>
            <consortium name="EnsemblMetazoa"/>
        </authorList>
    </citation>
    <scope>IDENTIFICATION</scope>
    <source>
        <strain evidence="1">IAEA</strain>
    </source>
</reference>
<keyword evidence="2" id="KW-1185">Reference proteome</keyword>
<organism evidence="1 2">
    <name type="scientific">Glossina palpalis gambiensis</name>
    <dbReference type="NCBI Taxonomy" id="67801"/>
    <lineage>
        <taxon>Eukaryota</taxon>
        <taxon>Metazoa</taxon>
        <taxon>Ecdysozoa</taxon>
        <taxon>Arthropoda</taxon>
        <taxon>Hexapoda</taxon>
        <taxon>Insecta</taxon>
        <taxon>Pterygota</taxon>
        <taxon>Neoptera</taxon>
        <taxon>Endopterygota</taxon>
        <taxon>Diptera</taxon>
        <taxon>Brachycera</taxon>
        <taxon>Muscomorpha</taxon>
        <taxon>Hippoboscoidea</taxon>
        <taxon>Glossinidae</taxon>
        <taxon>Glossina</taxon>
    </lineage>
</organism>
<evidence type="ECO:0000313" key="2">
    <source>
        <dbReference type="Proteomes" id="UP000092460"/>
    </source>
</evidence>
<protein>
    <submittedName>
        <fullName evidence="1">Uncharacterized protein</fullName>
    </submittedName>
</protein>
<name>A0A1B0BVY9_9MUSC</name>
<dbReference type="Proteomes" id="UP000092460">
    <property type="component" value="Unassembled WGS sequence"/>
</dbReference>
<dbReference type="EnsemblMetazoa" id="GPPI042233-RA">
    <property type="protein sequence ID" value="GPPI042233-PA"/>
    <property type="gene ID" value="GPPI042233"/>
</dbReference>
<dbReference type="EMBL" id="JXJN01021536">
    <property type="status" value="NOT_ANNOTATED_CDS"/>
    <property type="molecule type" value="Genomic_DNA"/>
</dbReference>
<accession>A0A1B0BVY9</accession>
<reference evidence="2" key="1">
    <citation type="submission" date="2015-01" db="EMBL/GenBank/DDBJ databases">
        <authorList>
            <person name="Aksoy S."/>
            <person name="Warren W."/>
            <person name="Wilson R.K."/>
        </authorList>
    </citation>
    <scope>NUCLEOTIDE SEQUENCE [LARGE SCALE GENOMIC DNA]</scope>
    <source>
        <strain evidence="2">IAEA</strain>
    </source>
</reference>
<sequence>MSTPVLETETAKRLEAFPAPSQIYLQEYFQDKTLLLHYYQENNVSFVILLQLSTIDALQTACMHAYAWPAYILFQRQRQRRQDSDRYENTFTISDYPDNSRKYSEICTSLKDFLNEHISNPLTNTKAQKPQRLAKQNIWEKYRECIEKQQTTA</sequence>
<dbReference type="EMBL" id="JXJN01021537">
    <property type="status" value="NOT_ANNOTATED_CDS"/>
    <property type="molecule type" value="Genomic_DNA"/>
</dbReference>
<dbReference type="AlphaFoldDB" id="A0A1B0BVY9"/>
<proteinExistence type="predicted"/>
<dbReference type="VEuPathDB" id="VectorBase:GPPI042233"/>
<evidence type="ECO:0000313" key="1">
    <source>
        <dbReference type="EnsemblMetazoa" id="GPPI042233-PA"/>
    </source>
</evidence>